<proteinExistence type="predicted"/>
<gene>
    <name evidence="1" type="ORF">L1987_55393</name>
</gene>
<dbReference type="Proteomes" id="UP001056120">
    <property type="component" value="Linkage Group LG18"/>
</dbReference>
<evidence type="ECO:0000313" key="2">
    <source>
        <dbReference type="Proteomes" id="UP001056120"/>
    </source>
</evidence>
<protein>
    <submittedName>
        <fullName evidence="1">Uncharacterized protein</fullName>
    </submittedName>
</protein>
<evidence type="ECO:0000313" key="1">
    <source>
        <dbReference type="EMBL" id="KAI3755589.1"/>
    </source>
</evidence>
<organism evidence="1 2">
    <name type="scientific">Smallanthus sonchifolius</name>
    <dbReference type="NCBI Taxonomy" id="185202"/>
    <lineage>
        <taxon>Eukaryota</taxon>
        <taxon>Viridiplantae</taxon>
        <taxon>Streptophyta</taxon>
        <taxon>Embryophyta</taxon>
        <taxon>Tracheophyta</taxon>
        <taxon>Spermatophyta</taxon>
        <taxon>Magnoliopsida</taxon>
        <taxon>eudicotyledons</taxon>
        <taxon>Gunneridae</taxon>
        <taxon>Pentapetalae</taxon>
        <taxon>asterids</taxon>
        <taxon>campanulids</taxon>
        <taxon>Asterales</taxon>
        <taxon>Asteraceae</taxon>
        <taxon>Asteroideae</taxon>
        <taxon>Heliantheae alliance</taxon>
        <taxon>Millerieae</taxon>
        <taxon>Smallanthus</taxon>
    </lineage>
</organism>
<comment type="caution">
    <text evidence="1">The sequence shown here is derived from an EMBL/GenBank/DDBJ whole genome shotgun (WGS) entry which is preliminary data.</text>
</comment>
<reference evidence="1 2" key="2">
    <citation type="journal article" date="2022" name="Mol. Ecol. Resour.">
        <title>The genomes of chicory, endive, great burdock and yacon provide insights into Asteraceae paleo-polyploidization history and plant inulin production.</title>
        <authorList>
            <person name="Fan W."/>
            <person name="Wang S."/>
            <person name="Wang H."/>
            <person name="Wang A."/>
            <person name="Jiang F."/>
            <person name="Liu H."/>
            <person name="Zhao H."/>
            <person name="Xu D."/>
            <person name="Zhang Y."/>
        </authorList>
    </citation>
    <scope>NUCLEOTIDE SEQUENCE [LARGE SCALE GENOMIC DNA]</scope>
    <source>
        <strain evidence="2">cv. Yunnan</strain>
        <tissue evidence="1">Leaves</tissue>
    </source>
</reference>
<keyword evidence="2" id="KW-1185">Reference proteome</keyword>
<name>A0ACB9E9F4_9ASTR</name>
<reference evidence="2" key="1">
    <citation type="journal article" date="2022" name="Mol. Ecol. Resour.">
        <title>The genomes of chicory, endive, great burdock and yacon provide insights into Asteraceae palaeo-polyploidization history and plant inulin production.</title>
        <authorList>
            <person name="Fan W."/>
            <person name="Wang S."/>
            <person name="Wang H."/>
            <person name="Wang A."/>
            <person name="Jiang F."/>
            <person name="Liu H."/>
            <person name="Zhao H."/>
            <person name="Xu D."/>
            <person name="Zhang Y."/>
        </authorList>
    </citation>
    <scope>NUCLEOTIDE SEQUENCE [LARGE SCALE GENOMIC DNA]</scope>
    <source>
        <strain evidence="2">cv. Yunnan</strain>
    </source>
</reference>
<dbReference type="EMBL" id="CM042035">
    <property type="protein sequence ID" value="KAI3755589.1"/>
    <property type="molecule type" value="Genomic_DNA"/>
</dbReference>
<accession>A0ACB9E9F4</accession>
<sequence>MGNCLKTVMRPGVLSYEEAKPLLISTMHDQLVLRGDNCCKTRKKVRSKVQSLNAEDATAETTMTLPRMKKGVRVKVVLTQSELKQILNRATIYHHTPPPPLPPSSSGQIMVKCRRSRSCSWNPALHTIPE</sequence>